<evidence type="ECO:0000313" key="4">
    <source>
        <dbReference type="Proteomes" id="UP000054709"/>
    </source>
</evidence>
<dbReference type="InterPro" id="IPR038300">
    <property type="entry name" value="SASP_sf_alpha/beta"/>
</dbReference>
<dbReference type="GO" id="GO:0006265">
    <property type="term" value="P:DNA topological change"/>
    <property type="evidence" value="ECO:0007669"/>
    <property type="project" value="InterPro"/>
</dbReference>
<evidence type="ECO:0000256" key="1">
    <source>
        <dbReference type="ARBA" id="ARBA00005442"/>
    </source>
</evidence>
<keyword evidence="2" id="KW-0238">DNA-binding</keyword>
<organism evidence="3 4">
    <name type="scientific">Paenibacillus etheri</name>
    <dbReference type="NCBI Taxonomy" id="1306852"/>
    <lineage>
        <taxon>Bacteria</taxon>
        <taxon>Bacillati</taxon>
        <taxon>Bacillota</taxon>
        <taxon>Bacilli</taxon>
        <taxon>Bacillales</taxon>
        <taxon>Paenibacillaceae</taxon>
        <taxon>Paenibacillus</taxon>
    </lineage>
</organism>
<evidence type="ECO:0000313" key="3">
    <source>
        <dbReference type="EMBL" id="KTD84126.1"/>
    </source>
</evidence>
<accession>A0A0W1AS71</accession>
<name>A0A0W1AS71_9BACL</name>
<gene>
    <name evidence="3" type="ORF">UQ64_28625</name>
</gene>
<reference evidence="3 4" key="1">
    <citation type="journal article" date="2015" name="Int. Biodeterior. Biodegradation">
        <title>Physiological and genetic screening methods for the isolation of methyl tert-butyl ether-degrading bacteria for bioremediation purposes.</title>
        <authorList>
            <person name="Guisado I.M."/>
            <person name="Purswani J."/>
            <person name="Gonzalez Lopez J."/>
            <person name="Pozo C."/>
        </authorList>
    </citation>
    <scope>NUCLEOTIDE SEQUENCE [LARGE SCALE GENOMIC DNA]</scope>
    <source>
        <strain evidence="3 4">SH7</strain>
    </source>
</reference>
<keyword evidence="4" id="KW-1185">Reference proteome</keyword>
<comment type="similarity">
    <text evidence="1">Belongs to the alpha/beta-type SASP family.</text>
</comment>
<dbReference type="InterPro" id="IPR018126">
    <property type="entry name" value="SASP_alpha/beta-type_CS"/>
</dbReference>
<dbReference type="Pfam" id="PF00269">
    <property type="entry name" value="SASP"/>
    <property type="match status" value="1"/>
</dbReference>
<dbReference type="Gene3D" id="6.10.10.80">
    <property type="entry name" value="Small, acid-soluble spore protein, alpha/beta type-like"/>
    <property type="match status" value="1"/>
</dbReference>
<sequence>MSRRNRKYAVPGVNRGMQMFKAEVMRREGYDVDPERPDDVKYEVAKELGIPLEHGENGHLSTESVGQIGGKIGGSMVREMIRLAQQQLVNQERE</sequence>
<dbReference type="EMBL" id="LCZJ02000037">
    <property type="protein sequence ID" value="KTD84126.1"/>
    <property type="molecule type" value="Genomic_DNA"/>
</dbReference>
<dbReference type="PROSITE" id="PS00304">
    <property type="entry name" value="SASP_1"/>
    <property type="match status" value="1"/>
</dbReference>
<dbReference type="GO" id="GO:0003690">
    <property type="term" value="F:double-stranded DNA binding"/>
    <property type="evidence" value="ECO:0007669"/>
    <property type="project" value="InterPro"/>
</dbReference>
<dbReference type="AlphaFoldDB" id="A0A0W1AS71"/>
<protein>
    <submittedName>
        <fullName evidence="3">Alpha/beta hydrolase</fullName>
    </submittedName>
</protein>
<evidence type="ECO:0000256" key="2">
    <source>
        <dbReference type="ARBA" id="ARBA00023125"/>
    </source>
</evidence>
<dbReference type="GO" id="GO:0016787">
    <property type="term" value="F:hydrolase activity"/>
    <property type="evidence" value="ECO:0007669"/>
    <property type="project" value="UniProtKB-KW"/>
</dbReference>
<keyword evidence="3" id="KW-0378">Hydrolase</keyword>
<comment type="caution">
    <text evidence="3">The sequence shown here is derived from an EMBL/GenBank/DDBJ whole genome shotgun (WGS) entry which is preliminary data.</text>
</comment>
<proteinExistence type="inferred from homology"/>
<dbReference type="OrthoDB" id="1683773at2"/>
<dbReference type="RefSeq" id="WP_060626197.1">
    <property type="nucleotide sequence ID" value="NZ_LCZJ02000037.1"/>
</dbReference>
<dbReference type="Proteomes" id="UP000054709">
    <property type="component" value="Unassembled WGS sequence"/>
</dbReference>
<dbReference type="InterPro" id="IPR001448">
    <property type="entry name" value="SASP_alpha/beta-type"/>
</dbReference>